<protein>
    <recommendedName>
        <fullName evidence="4">CxC2-like cysteine cluster KDZ transposase-associated domain-containing protein</fullName>
    </recommendedName>
</protein>
<evidence type="ECO:0008006" key="4">
    <source>
        <dbReference type="Google" id="ProtNLM"/>
    </source>
</evidence>
<feature type="signal peptide" evidence="1">
    <location>
        <begin position="1"/>
        <end position="18"/>
    </location>
</feature>
<dbReference type="Proteomes" id="UP001175227">
    <property type="component" value="Unassembled WGS sequence"/>
</dbReference>
<keyword evidence="1" id="KW-0732">Signal</keyword>
<dbReference type="InterPro" id="IPR040521">
    <property type="entry name" value="KDZ"/>
</dbReference>
<evidence type="ECO:0000313" key="2">
    <source>
        <dbReference type="EMBL" id="KAK0486448.1"/>
    </source>
</evidence>
<dbReference type="Pfam" id="PF18758">
    <property type="entry name" value="KDZ"/>
    <property type="match status" value="1"/>
</dbReference>
<feature type="chain" id="PRO_5041436679" description="CxC2-like cysteine cluster KDZ transposase-associated domain-containing protein" evidence="1">
    <location>
        <begin position="19"/>
        <end position="595"/>
    </location>
</feature>
<comment type="caution">
    <text evidence="2">The sequence shown here is derived from an EMBL/GenBank/DDBJ whole genome shotgun (WGS) entry which is preliminary data.</text>
</comment>
<name>A0AA39UGK1_9AGAR</name>
<organism evidence="2 3">
    <name type="scientific">Armillaria novae-zelandiae</name>
    <dbReference type="NCBI Taxonomy" id="153914"/>
    <lineage>
        <taxon>Eukaryota</taxon>
        <taxon>Fungi</taxon>
        <taxon>Dikarya</taxon>
        <taxon>Basidiomycota</taxon>
        <taxon>Agaricomycotina</taxon>
        <taxon>Agaricomycetes</taxon>
        <taxon>Agaricomycetidae</taxon>
        <taxon>Agaricales</taxon>
        <taxon>Marasmiineae</taxon>
        <taxon>Physalacriaceae</taxon>
        <taxon>Armillaria</taxon>
    </lineage>
</organism>
<gene>
    <name evidence="2" type="ORF">IW261DRAFT_1416228</name>
</gene>
<reference evidence="2" key="1">
    <citation type="submission" date="2023-06" db="EMBL/GenBank/DDBJ databases">
        <authorList>
            <consortium name="Lawrence Berkeley National Laboratory"/>
            <person name="Ahrendt S."/>
            <person name="Sahu N."/>
            <person name="Indic B."/>
            <person name="Wong-Bajracharya J."/>
            <person name="Merenyi Z."/>
            <person name="Ke H.-M."/>
            <person name="Monk M."/>
            <person name="Kocsube S."/>
            <person name="Drula E."/>
            <person name="Lipzen A."/>
            <person name="Balint B."/>
            <person name="Henrissat B."/>
            <person name="Andreopoulos B."/>
            <person name="Martin F.M."/>
            <person name="Harder C.B."/>
            <person name="Rigling D."/>
            <person name="Ford K.L."/>
            <person name="Foster G.D."/>
            <person name="Pangilinan J."/>
            <person name="Papanicolaou A."/>
            <person name="Barry K."/>
            <person name="LaButti K."/>
            <person name="Viragh M."/>
            <person name="Koriabine M."/>
            <person name="Yan M."/>
            <person name="Riley R."/>
            <person name="Champramary S."/>
            <person name="Plett K.L."/>
            <person name="Tsai I.J."/>
            <person name="Slot J."/>
            <person name="Sipos G."/>
            <person name="Plett J."/>
            <person name="Nagy L.G."/>
            <person name="Grigoriev I.V."/>
        </authorList>
    </citation>
    <scope>NUCLEOTIDE SEQUENCE</scope>
    <source>
        <strain evidence="2">ICMP 16352</strain>
    </source>
</reference>
<proteinExistence type="predicted"/>
<keyword evidence="3" id="KW-1185">Reference proteome</keyword>
<evidence type="ECO:0000313" key="3">
    <source>
        <dbReference type="Proteomes" id="UP001175227"/>
    </source>
</evidence>
<dbReference type="AlphaFoldDB" id="A0AA39UGK1"/>
<sequence>MSGCKTVLCVFLWGPIHWLTTFKHWNGKYFDKIPLCKLGTSTLLDNYEAFICIVWEWSFICLLKQAGIRNNAGGWKAAEPASCMVDCLACLHPGVNIPVKVDPDLLDAWEDTLFVSMDANFKLERFEVSSKEKDPGLGSGLRYFVDMTSFKNHLKMFDKHILQAWSTCNDHKAAKPDKKTCARSQALAASGVGGVICMHHELKLALSMVDLQVRETYVDLALSPEWSWAISNGVAASTQEMSPGHRCEKLGSINWQKNISIDAVLNTAEYESHFKHFTKTLPSEEIAKWTMMVEAWEADREEPNPFAQTMASKSEAAMHLQLACKDAQDELVGLDGDQLFDTSLKDMVAQGVQIEASHLQACDNLGNGPLVPTYLQQLYLPSSILLMDHPCGDVLICAKACLRIGQGFDLLHTICGHLLALAKAYKDGDTTTLMQKEQLKCHKTTRDINACITQAKNYYQHVQQCLMTLSTRSGDCTWQSQLRVLEESDVHQISDNAVGAFDNEQECGLVDQWGVDLRIKWCKAHARVHCWREECKLVKADMQHVRHTLKHDAILWLSQAEKREAGINASEGAGAYARCQAAIHTAIKARFKWKW</sequence>
<accession>A0AA39UGK1</accession>
<dbReference type="EMBL" id="JAUEPR010000004">
    <property type="protein sequence ID" value="KAK0486448.1"/>
    <property type="molecule type" value="Genomic_DNA"/>
</dbReference>
<evidence type="ECO:0000256" key="1">
    <source>
        <dbReference type="SAM" id="SignalP"/>
    </source>
</evidence>